<dbReference type="AlphaFoldDB" id="A0A5B0RB02"/>
<gene>
    <name evidence="1" type="ORF">PGTUg99_037748</name>
</gene>
<evidence type="ECO:0000313" key="2">
    <source>
        <dbReference type="Proteomes" id="UP000325313"/>
    </source>
</evidence>
<evidence type="ECO:0000313" key="1">
    <source>
        <dbReference type="EMBL" id="KAA1122532.1"/>
    </source>
</evidence>
<accession>A0A5B0RB02</accession>
<name>A0A5B0RB02_PUCGR</name>
<sequence>MIDLTQLEGFRKAHPREDHFIPIYIAAGAGSDQGSTKIISDIHGCQTIAFGVV</sequence>
<dbReference type="Proteomes" id="UP000325313">
    <property type="component" value="Unassembled WGS sequence"/>
</dbReference>
<reference evidence="1 2" key="1">
    <citation type="submission" date="2019-05" db="EMBL/GenBank/DDBJ databases">
        <title>Emergence of the Ug99 lineage of the wheat stem rust pathogen through somatic hybridization.</title>
        <authorList>
            <person name="Li F."/>
            <person name="Upadhyaya N.M."/>
            <person name="Sperschneider J."/>
            <person name="Matny O."/>
            <person name="Nguyen-Phuc H."/>
            <person name="Mago R."/>
            <person name="Raley C."/>
            <person name="Miller M.E."/>
            <person name="Silverstein K.A.T."/>
            <person name="Henningsen E."/>
            <person name="Hirsch C.D."/>
            <person name="Visser B."/>
            <person name="Pretorius Z.A."/>
            <person name="Steffenson B.J."/>
            <person name="Schwessinger B."/>
            <person name="Dodds P.N."/>
            <person name="Figueroa M."/>
        </authorList>
    </citation>
    <scope>NUCLEOTIDE SEQUENCE [LARGE SCALE GENOMIC DNA]</scope>
    <source>
        <strain evidence="1 2">Ug99</strain>
    </source>
</reference>
<dbReference type="EMBL" id="VDEP01000236">
    <property type="protein sequence ID" value="KAA1122532.1"/>
    <property type="molecule type" value="Genomic_DNA"/>
</dbReference>
<dbReference type="Gene3D" id="3.40.830.10">
    <property type="entry name" value="LigB-like"/>
    <property type="match status" value="1"/>
</dbReference>
<comment type="caution">
    <text evidence="1">The sequence shown here is derived from an EMBL/GenBank/DDBJ whole genome shotgun (WGS) entry which is preliminary data.</text>
</comment>
<organism evidence="1 2">
    <name type="scientific">Puccinia graminis f. sp. tritici</name>
    <dbReference type="NCBI Taxonomy" id="56615"/>
    <lineage>
        <taxon>Eukaryota</taxon>
        <taxon>Fungi</taxon>
        <taxon>Dikarya</taxon>
        <taxon>Basidiomycota</taxon>
        <taxon>Pucciniomycotina</taxon>
        <taxon>Pucciniomycetes</taxon>
        <taxon>Pucciniales</taxon>
        <taxon>Pucciniaceae</taxon>
        <taxon>Puccinia</taxon>
    </lineage>
</organism>
<protein>
    <submittedName>
        <fullName evidence="1">Uncharacterized protein</fullName>
    </submittedName>
</protein>
<dbReference type="SUPFAM" id="SSF53213">
    <property type="entry name" value="LigB-like"/>
    <property type="match status" value="1"/>
</dbReference>
<proteinExistence type="predicted"/>